<dbReference type="EMBL" id="MU167239">
    <property type="protein sequence ID" value="KAG0148184.1"/>
    <property type="molecule type" value="Genomic_DNA"/>
</dbReference>
<dbReference type="AlphaFoldDB" id="A0A9P6NLI4"/>
<organism evidence="1 2">
    <name type="scientific">Cronartium quercuum f. sp. fusiforme G11</name>
    <dbReference type="NCBI Taxonomy" id="708437"/>
    <lineage>
        <taxon>Eukaryota</taxon>
        <taxon>Fungi</taxon>
        <taxon>Dikarya</taxon>
        <taxon>Basidiomycota</taxon>
        <taxon>Pucciniomycotina</taxon>
        <taxon>Pucciniomycetes</taxon>
        <taxon>Pucciniales</taxon>
        <taxon>Coleosporiaceae</taxon>
        <taxon>Cronartium</taxon>
    </lineage>
</organism>
<comment type="caution">
    <text evidence="1">The sequence shown here is derived from an EMBL/GenBank/DDBJ whole genome shotgun (WGS) entry which is preliminary data.</text>
</comment>
<protein>
    <submittedName>
        <fullName evidence="1">Uncharacterized protein</fullName>
    </submittedName>
</protein>
<evidence type="ECO:0000313" key="1">
    <source>
        <dbReference type="EMBL" id="KAG0148184.1"/>
    </source>
</evidence>
<keyword evidence="2" id="KW-1185">Reference proteome</keyword>
<dbReference type="Proteomes" id="UP000886653">
    <property type="component" value="Unassembled WGS sequence"/>
</dbReference>
<reference evidence="1" key="1">
    <citation type="submission" date="2013-11" db="EMBL/GenBank/DDBJ databases">
        <title>Genome sequence of the fusiform rust pathogen reveals effectors for host alternation and coevolution with pine.</title>
        <authorList>
            <consortium name="DOE Joint Genome Institute"/>
            <person name="Smith K."/>
            <person name="Pendleton A."/>
            <person name="Kubisiak T."/>
            <person name="Anderson C."/>
            <person name="Salamov A."/>
            <person name="Aerts A."/>
            <person name="Riley R."/>
            <person name="Clum A."/>
            <person name="Lindquist E."/>
            <person name="Ence D."/>
            <person name="Campbell M."/>
            <person name="Kronenberg Z."/>
            <person name="Feau N."/>
            <person name="Dhillon B."/>
            <person name="Hamelin R."/>
            <person name="Burleigh J."/>
            <person name="Smith J."/>
            <person name="Yandell M."/>
            <person name="Nelson C."/>
            <person name="Grigoriev I."/>
            <person name="Davis J."/>
        </authorList>
    </citation>
    <scope>NUCLEOTIDE SEQUENCE</scope>
    <source>
        <strain evidence="1">G11</strain>
    </source>
</reference>
<proteinExistence type="predicted"/>
<name>A0A9P6NLI4_9BASI</name>
<gene>
    <name evidence="1" type="ORF">CROQUDRAFT_90515</name>
</gene>
<accession>A0A9P6NLI4</accession>
<sequence>MSTLSGASQSRALRYGMSRLCHLGLAASAPRLRYGVILGMQEATVKASKPICHRGTVVSINVVTGSSLMAHAWPANLSEEPVTTFFETTVLTSSEYVCSGCQRRNFGIRDGGGLQQ</sequence>
<evidence type="ECO:0000313" key="2">
    <source>
        <dbReference type="Proteomes" id="UP000886653"/>
    </source>
</evidence>